<dbReference type="OrthoDB" id="8963429at2759"/>
<evidence type="ECO:0000313" key="3">
    <source>
        <dbReference type="Proteomes" id="UP000786811"/>
    </source>
</evidence>
<gene>
    <name evidence="2" type="ORF">HICCMSTLAB_LOCUS4388</name>
</gene>
<sequence>MSNHPISQKASVALGLLHRAINLSHDSFYEENIKLVKQMLKNNNYPPEFIDICVNKFKQNQDRVRMSENKYFFKFPYVRGLSQHILRAFVGTEWKPANYNIKTVGNIYTRLKDKVNEDLMSELVYAIPCECGKKYVGQIKQYLKNRTNQHRLDCRPVNILKSEQTALARHHFDTGHNFDFSSVSILDREDNYLKRSVSEMVFIYLNDTVNLKTDLNKLSYLYNVLRMCHVAKSERLVCELQRRINVWIREPFGTFKE</sequence>
<dbReference type="AlphaFoldDB" id="A0A8J2MJA6"/>
<dbReference type="EMBL" id="CAJNRD030001118">
    <property type="protein sequence ID" value="CAG5085479.1"/>
    <property type="molecule type" value="Genomic_DNA"/>
</dbReference>
<organism evidence="2 3">
    <name type="scientific">Cotesia congregata</name>
    <name type="common">Parasitoid wasp</name>
    <name type="synonym">Apanteles congregatus</name>
    <dbReference type="NCBI Taxonomy" id="51543"/>
    <lineage>
        <taxon>Eukaryota</taxon>
        <taxon>Metazoa</taxon>
        <taxon>Ecdysozoa</taxon>
        <taxon>Arthropoda</taxon>
        <taxon>Hexapoda</taxon>
        <taxon>Insecta</taxon>
        <taxon>Pterygota</taxon>
        <taxon>Neoptera</taxon>
        <taxon>Endopterygota</taxon>
        <taxon>Hymenoptera</taxon>
        <taxon>Apocrita</taxon>
        <taxon>Ichneumonoidea</taxon>
        <taxon>Braconidae</taxon>
        <taxon>Microgastrinae</taxon>
        <taxon>Cotesia</taxon>
    </lineage>
</organism>
<dbReference type="PANTHER" id="PTHR21301">
    <property type="entry name" value="REVERSE TRANSCRIPTASE"/>
    <property type="match status" value="1"/>
</dbReference>
<evidence type="ECO:0000313" key="2">
    <source>
        <dbReference type="EMBL" id="CAG5085479.1"/>
    </source>
</evidence>
<dbReference type="PANTHER" id="PTHR21301:SF10">
    <property type="entry name" value="REVERSE TRANSCRIPTASE DOMAIN-CONTAINING PROTEIN"/>
    <property type="match status" value="1"/>
</dbReference>
<proteinExistence type="predicted"/>
<feature type="domain" description="Helix-turn-helix" evidence="1">
    <location>
        <begin position="2"/>
        <end position="53"/>
    </location>
</feature>
<dbReference type="CDD" id="cd10442">
    <property type="entry name" value="GIY-YIG_PLEs"/>
    <property type="match status" value="1"/>
</dbReference>
<dbReference type="Proteomes" id="UP000786811">
    <property type="component" value="Unassembled WGS sequence"/>
</dbReference>
<keyword evidence="3" id="KW-1185">Reference proteome</keyword>
<evidence type="ECO:0000259" key="1">
    <source>
        <dbReference type="Pfam" id="PF26215"/>
    </source>
</evidence>
<dbReference type="InterPro" id="IPR058912">
    <property type="entry name" value="HTH_animal"/>
</dbReference>
<name>A0A8J2MJA6_COTCN</name>
<protein>
    <recommendedName>
        <fullName evidence="1">Helix-turn-helix domain-containing protein</fullName>
    </recommendedName>
</protein>
<comment type="caution">
    <text evidence="2">The sequence shown here is derived from an EMBL/GenBank/DDBJ whole genome shotgun (WGS) entry which is preliminary data.</text>
</comment>
<dbReference type="Pfam" id="PF26215">
    <property type="entry name" value="HTH_animal"/>
    <property type="match status" value="1"/>
</dbReference>
<accession>A0A8J2MJA6</accession>
<reference evidence="2" key="1">
    <citation type="submission" date="2021-04" db="EMBL/GenBank/DDBJ databases">
        <authorList>
            <person name="Chebbi M.A.C M."/>
        </authorList>
    </citation>
    <scope>NUCLEOTIDE SEQUENCE</scope>
</reference>